<dbReference type="Proteomes" id="UP000198251">
    <property type="component" value="Chromosome I"/>
</dbReference>
<dbReference type="Gene3D" id="3.40.50.1820">
    <property type="entry name" value="alpha/beta hydrolase"/>
    <property type="match status" value="1"/>
</dbReference>
<dbReference type="InterPro" id="IPR020806">
    <property type="entry name" value="PKS_PP-bd"/>
</dbReference>
<protein>
    <submittedName>
        <fullName evidence="5">Amino acid adenylation domain-containing protein</fullName>
    </submittedName>
</protein>
<dbReference type="PANTHER" id="PTHR45527">
    <property type="entry name" value="NONRIBOSOMAL PEPTIDE SYNTHETASE"/>
    <property type="match status" value="1"/>
</dbReference>
<dbReference type="Gene3D" id="3.40.50.12780">
    <property type="entry name" value="N-terminal domain of ligase-like"/>
    <property type="match status" value="1"/>
</dbReference>
<dbReference type="Pfam" id="PF00668">
    <property type="entry name" value="Condensation"/>
    <property type="match status" value="1"/>
</dbReference>
<dbReference type="FunFam" id="3.40.50.980:FF:000001">
    <property type="entry name" value="Non-ribosomal peptide synthetase"/>
    <property type="match status" value="1"/>
</dbReference>
<dbReference type="CDD" id="cd05930">
    <property type="entry name" value="A_NRPS"/>
    <property type="match status" value="1"/>
</dbReference>
<dbReference type="SUPFAM" id="SSF52777">
    <property type="entry name" value="CoA-dependent acyltransferases"/>
    <property type="match status" value="2"/>
</dbReference>
<dbReference type="PROSITE" id="PS00455">
    <property type="entry name" value="AMP_BINDING"/>
    <property type="match status" value="1"/>
</dbReference>
<proteinExistence type="predicted"/>
<dbReference type="InterPro" id="IPR001242">
    <property type="entry name" value="Condensation_dom"/>
</dbReference>
<accession>A0A1C5GAY3</accession>
<dbReference type="PROSITE" id="PS50075">
    <property type="entry name" value="CARRIER"/>
    <property type="match status" value="1"/>
</dbReference>
<feature type="domain" description="Carrier" evidence="4">
    <location>
        <begin position="717"/>
        <end position="792"/>
    </location>
</feature>
<dbReference type="SUPFAM" id="SSF56801">
    <property type="entry name" value="Acetyl-CoA synthetase-like"/>
    <property type="match status" value="1"/>
</dbReference>
<dbReference type="InterPro" id="IPR010071">
    <property type="entry name" value="AA_adenyl_dom"/>
</dbReference>
<dbReference type="SMART" id="SM00823">
    <property type="entry name" value="PKS_PP"/>
    <property type="match status" value="1"/>
</dbReference>
<dbReference type="Pfam" id="PF13193">
    <property type="entry name" value="AMP-binding_C"/>
    <property type="match status" value="1"/>
</dbReference>
<dbReference type="NCBIfam" id="TIGR01733">
    <property type="entry name" value="AA-adenyl-dom"/>
    <property type="match status" value="1"/>
</dbReference>
<dbReference type="GO" id="GO:0008610">
    <property type="term" value="P:lipid biosynthetic process"/>
    <property type="evidence" value="ECO:0007669"/>
    <property type="project" value="UniProtKB-ARBA"/>
</dbReference>
<dbReference type="RefSeq" id="WP_089000798.1">
    <property type="nucleotide sequence ID" value="NZ_LT607733.1"/>
</dbReference>
<evidence type="ECO:0000256" key="1">
    <source>
        <dbReference type="ARBA" id="ARBA00001957"/>
    </source>
</evidence>
<dbReference type="InterPro" id="IPR025110">
    <property type="entry name" value="AMP-bd_C"/>
</dbReference>
<keyword evidence="2" id="KW-0596">Phosphopantetheine</keyword>
<dbReference type="InterPro" id="IPR023213">
    <property type="entry name" value="CAT-like_dom_sf"/>
</dbReference>
<evidence type="ECO:0000313" key="5">
    <source>
        <dbReference type="EMBL" id="SCG16983.1"/>
    </source>
</evidence>
<sequence>MSVGFVGGGVAASGTDFEVLDLVGDLRRPTVWPARAASEFRTLDLPGLAGARSPGAVVLAGVLAVLARHTGQGEVAVGLSSGGVLRVDVAGDPGFGELTARVGAALAEPVALGAGVVGPVVVGVVDGPVAVVGPGVVGVDLVVSVASDASAVRVDYAVEGFSGQWVRSLVDQVVVLVSAGLAGSGLGVSGLPLVGDAERERLLAWGRGPVREVPGEPIHELVLAWARRSPEAVAGVFGGEVLTYGELDRRSGVVAGYLRGSGVGVGDVVSLALDRSLWTLVATLGVLRAGAAYTPMDVSWPVERMRMLLADHGARVVLTVGEVAPRVPRPDGVRVVALDDDWPAVQAADAVDLPQVPADAPAFVIYTSGSTGTPKGVVLTHDKLTNFVTWMRDECAVGPDSRMLHCCAPVFDVALGEIYTALTSGARVVVSSRDDLLDGRRLTDLIAKEQATHAFCPPTNLAAVDPADCPSMTCVTLAGEPIPPHMAQRWMTAGARLINAYGPAEASVACTWFDASAGWGGAYVPIGWPMPNRQIRVVDTNLDLVPMGVPGEILITGHGVADGYLNRPELTAQRFVTDPYSGGVAYRTGDLGRWNASGALEILGRMDHQVKVNGIRIELGEIETTLAAHPDVGTAVVVRREDNGTARLVAYVTGRNGRTPATAELRAHAATVLPPYMVPAVIMVLDRFPVGGTGKIDRRALPEPGSQRPDLDVAYVEPATDSERLVAGVFAAVLGLDRVGAHDGFFHLGGTSLQSAAVAAGVDEAADVVVPVSQIHRTPTPQGLARWLATAPRRPRVEPEAPVTGRPGPSKPVPLTLSVAKCVWLPFELVCPTTWWVEGELDLRALMAALGDVHRRHEALHARYRRVDPPVALIPPNAGMPQLRLLTDAATEQEALDQLADAVQQPLDYTQGRNWRAALIRDKSTGRILFGVGIHHIAFDGWSHSLLVRDLSHAYAARLSGTAPVWARPAPTLRQSYEEYTRLRDAADLETQRAYWREQLRGLPRQGKAQPQAPLEQALAWGPKAGHIVTVPGEVMQRWDRAARERRFSRSSYFVAAYASALRAIHQQDDIGLLLIVAKRGSRVLDSAFTTRINSNCVRVRFRPGADLLRHVQQTVDELMAAQDIPFSETAADPAVGLPGEVVASIPGFAYQDNVVLPLDLPGCRTEEVVEPYAREVMSGLTVEAIPRDSDALLRITIRTDLIPFALAEELGAHMLRFLEAGPDAAPGTD</sequence>
<reference evidence="5 6" key="1">
    <citation type="submission" date="2016-06" db="EMBL/GenBank/DDBJ databases">
        <authorList>
            <person name="Kjaerup R.B."/>
            <person name="Dalgaard T.S."/>
            <person name="Juul-Madsen H.R."/>
        </authorList>
    </citation>
    <scope>NUCLEOTIDE SEQUENCE [LARGE SCALE GENOMIC DNA]</scope>
    <source>
        <strain evidence="5 6">DSM 43913</strain>
    </source>
</reference>
<dbReference type="Pfam" id="PF00501">
    <property type="entry name" value="AMP-binding"/>
    <property type="match status" value="1"/>
</dbReference>
<dbReference type="InterPro" id="IPR045851">
    <property type="entry name" value="AMP-bd_C_sf"/>
</dbReference>
<dbReference type="Gene3D" id="3.30.559.30">
    <property type="entry name" value="Nonribosomal peptide synthetase, condensation domain"/>
    <property type="match status" value="1"/>
</dbReference>
<dbReference type="InterPro" id="IPR000873">
    <property type="entry name" value="AMP-dep_synth/lig_dom"/>
</dbReference>
<keyword evidence="3" id="KW-0597">Phosphoprotein</keyword>
<gene>
    <name evidence="5" type="ORF">GA0070610_3283</name>
</gene>
<evidence type="ECO:0000313" key="6">
    <source>
        <dbReference type="Proteomes" id="UP000198251"/>
    </source>
</evidence>
<evidence type="ECO:0000259" key="4">
    <source>
        <dbReference type="PROSITE" id="PS50075"/>
    </source>
</evidence>
<dbReference type="InterPro" id="IPR009081">
    <property type="entry name" value="PP-bd_ACP"/>
</dbReference>
<dbReference type="InterPro" id="IPR020845">
    <property type="entry name" value="AMP-binding_CS"/>
</dbReference>
<dbReference type="GO" id="GO:0031177">
    <property type="term" value="F:phosphopantetheine binding"/>
    <property type="evidence" value="ECO:0007669"/>
    <property type="project" value="InterPro"/>
</dbReference>
<dbReference type="SUPFAM" id="SSF47336">
    <property type="entry name" value="ACP-like"/>
    <property type="match status" value="1"/>
</dbReference>
<dbReference type="InterPro" id="IPR036736">
    <property type="entry name" value="ACP-like_sf"/>
</dbReference>
<keyword evidence="6" id="KW-1185">Reference proteome</keyword>
<dbReference type="GO" id="GO:0003824">
    <property type="term" value="F:catalytic activity"/>
    <property type="evidence" value="ECO:0007669"/>
    <property type="project" value="InterPro"/>
</dbReference>
<dbReference type="Pfam" id="PF00550">
    <property type="entry name" value="PP-binding"/>
    <property type="match status" value="1"/>
</dbReference>
<dbReference type="GeneID" id="95803035"/>
<dbReference type="Gene3D" id="3.30.300.30">
    <property type="match status" value="1"/>
</dbReference>
<dbReference type="GO" id="GO:0043041">
    <property type="term" value="P:amino acid activation for nonribosomal peptide biosynthetic process"/>
    <property type="evidence" value="ECO:0007669"/>
    <property type="project" value="TreeGrafter"/>
</dbReference>
<dbReference type="InterPro" id="IPR029058">
    <property type="entry name" value="AB_hydrolase_fold"/>
</dbReference>
<comment type="cofactor">
    <cofactor evidence="1">
        <name>pantetheine 4'-phosphate</name>
        <dbReference type="ChEBI" id="CHEBI:47942"/>
    </cofactor>
</comment>
<name>A0A1C5GAY3_MICEH</name>
<dbReference type="GO" id="GO:0005737">
    <property type="term" value="C:cytoplasm"/>
    <property type="evidence" value="ECO:0007669"/>
    <property type="project" value="TreeGrafter"/>
</dbReference>
<dbReference type="PANTHER" id="PTHR45527:SF1">
    <property type="entry name" value="FATTY ACID SYNTHASE"/>
    <property type="match status" value="1"/>
</dbReference>
<dbReference type="EMBL" id="LT607733">
    <property type="protein sequence ID" value="SCG16983.1"/>
    <property type="molecule type" value="Genomic_DNA"/>
</dbReference>
<dbReference type="InterPro" id="IPR042099">
    <property type="entry name" value="ANL_N_sf"/>
</dbReference>
<dbReference type="FunFam" id="3.40.50.12780:FF:000012">
    <property type="entry name" value="Non-ribosomal peptide synthetase"/>
    <property type="match status" value="1"/>
</dbReference>
<dbReference type="Gene3D" id="3.30.559.10">
    <property type="entry name" value="Chloramphenicol acetyltransferase-like domain"/>
    <property type="match status" value="1"/>
</dbReference>
<evidence type="ECO:0000256" key="3">
    <source>
        <dbReference type="ARBA" id="ARBA00022553"/>
    </source>
</evidence>
<organism evidence="5 6">
    <name type="scientific">Micromonospora echinofusca</name>
    <dbReference type="NCBI Taxonomy" id="47858"/>
    <lineage>
        <taxon>Bacteria</taxon>
        <taxon>Bacillati</taxon>
        <taxon>Actinomycetota</taxon>
        <taxon>Actinomycetes</taxon>
        <taxon>Micromonosporales</taxon>
        <taxon>Micromonosporaceae</taxon>
        <taxon>Micromonospora</taxon>
    </lineage>
</organism>
<evidence type="ECO:0000256" key="2">
    <source>
        <dbReference type="ARBA" id="ARBA00022450"/>
    </source>
</evidence>
<dbReference type="GO" id="GO:0044550">
    <property type="term" value="P:secondary metabolite biosynthetic process"/>
    <property type="evidence" value="ECO:0007669"/>
    <property type="project" value="UniProtKB-ARBA"/>
</dbReference>
<dbReference type="FunFam" id="3.30.300.30:FF:000010">
    <property type="entry name" value="Enterobactin synthetase component F"/>
    <property type="match status" value="1"/>
</dbReference>
<dbReference type="AlphaFoldDB" id="A0A1C5GAY3"/>